<gene>
    <name evidence="2" type="ORF">KTO63_18010</name>
</gene>
<evidence type="ECO:0000256" key="1">
    <source>
        <dbReference type="SAM" id="MobiDB-lite"/>
    </source>
</evidence>
<organism evidence="2 3">
    <name type="scientific">Pinibacter aurantiacus</name>
    <dbReference type="NCBI Taxonomy" id="2851599"/>
    <lineage>
        <taxon>Bacteria</taxon>
        <taxon>Pseudomonadati</taxon>
        <taxon>Bacteroidota</taxon>
        <taxon>Chitinophagia</taxon>
        <taxon>Chitinophagales</taxon>
        <taxon>Chitinophagaceae</taxon>
        <taxon>Pinibacter</taxon>
    </lineage>
</organism>
<feature type="region of interest" description="Disordered" evidence="1">
    <location>
        <begin position="66"/>
        <end position="93"/>
    </location>
</feature>
<reference evidence="2" key="1">
    <citation type="submission" date="2021-06" db="EMBL/GenBank/DDBJ databases">
        <authorList>
            <person name="Huq M.A."/>
        </authorList>
    </citation>
    <scope>NUCLEOTIDE SEQUENCE</scope>
    <source>
        <strain evidence="2">MAH-26</strain>
    </source>
</reference>
<protein>
    <submittedName>
        <fullName evidence="2">Uncharacterized protein</fullName>
    </submittedName>
</protein>
<comment type="caution">
    <text evidence="2">The sequence shown here is derived from an EMBL/GenBank/DDBJ whole genome shotgun (WGS) entry which is preliminary data.</text>
</comment>
<dbReference type="RefSeq" id="WP_217792912.1">
    <property type="nucleotide sequence ID" value="NZ_JAHSPG010000014.1"/>
</dbReference>
<proteinExistence type="predicted"/>
<name>A0A9E2SD26_9BACT</name>
<evidence type="ECO:0000313" key="3">
    <source>
        <dbReference type="Proteomes" id="UP000812270"/>
    </source>
</evidence>
<accession>A0A9E2SD26</accession>
<dbReference type="AlphaFoldDB" id="A0A9E2SD26"/>
<evidence type="ECO:0000313" key="2">
    <source>
        <dbReference type="EMBL" id="MBV4359068.1"/>
    </source>
</evidence>
<dbReference type="EMBL" id="JAHSPG010000014">
    <property type="protein sequence ID" value="MBV4359068.1"/>
    <property type="molecule type" value="Genomic_DNA"/>
</dbReference>
<dbReference type="Proteomes" id="UP000812270">
    <property type="component" value="Unassembled WGS sequence"/>
</dbReference>
<keyword evidence="3" id="KW-1185">Reference proteome</keyword>
<sequence length="93" mass="10827">MKYFIVRKGVEFVIYKVSDEFEQAFRNKYGKKILIEENALTDVLIKFEQEFMFTIDFHTENSFPFEKDAGTAGAQPASDKMEDGDDKPMDKAR</sequence>